<dbReference type="Pfam" id="PF05834">
    <property type="entry name" value="Lycopene_cycl"/>
    <property type="match status" value="1"/>
</dbReference>
<feature type="transmembrane region" description="Helical" evidence="1">
    <location>
        <begin position="179"/>
        <end position="204"/>
    </location>
</feature>
<evidence type="ECO:0000313" key="3">
    <source>
        <dbReference type="Proteomes" id="UP000236333"/>
    </source>
</evidence>
<keyword evidence="3" id="KW-1185">Reference proteome</keyword>
<keyword evidence="1" id="KW-0812">Transmembrane</keyword>
<accession>A0A2J8A0S9</accession>
<evidence type="ECO:0000313" key="2">
    <source>
        <dbReference type="EMBL" id="PNH06127.1"/>
    </source>
</evidence>
<dbReference type="EMBL" id="PGGS01000257">
    <property type="protein sequence ID" value="PNH06127.1"/>
    <property type="molecule type" value="Genomic_DNA"/>
</dbReference>
<feature type="transmembrane region" description="Helical" evidence="1">
    <location>
        <begin position="151"/>
        <end position="173"/>
    </location>
</feature>
<dbReference type="OrthoDB" id="1716816at2759"/>
<proteinExistence type="predicted"/>
<dbReference type="AlphaFoldDB" id="A0A2J8A0S9"/>
<name>A0A2J8A0S9_9CHLO</name>
<sequence length="242" mass="26197">MWADRGNHTLASPASDLVAHLRPALLPQPTTRGMAVSSPPSASLAQQPPQLAHLHVLLLRTAQIHEEEWSYIPVGGPLPLADPTVTAFGAAANLVHPATGFSVSRSFREAPLVAAEIEAALGAGLSVADASKRVWDKLWPMEKRTQASFHVFGMELLATLDLSATNAFFNTFFRLPAFFWRGFLASTLSAGQLIGFALVVFTLAPVSIKYKLIEHLVTVWYLNNLVLARRELERSAPPTGVG</sequence>
<dbReference type="PANTHER" id="PTHR39757:SF3">
    <property type="entry name" value="LYCOPENE EPSILON CYCLASE, CHLOROPLASTIC"/>
    <property type="match status" value="1"/>
</dbReference>
<dbReference type="SUPFAM" id="SSF51905">
    <property type="entry name" value="FAD/NAD(P)-binding domain"/>
    <property type="match status" value="1"/>
</dbReference>
<reference evidence="2 3" key="1">
    <citation type="journal article" date="2017" name="Mol. Biol. Evol.">
        <title>The 4-celled Tetrabaena socialis nuclear genome reveals the essential components for genetic control of cell number at the origin of multicellularity in the volvocine lineage.</title>
        <authorList>
            <person name="Featherston J."/>
            <person name="Arakaki Y."/>
            <person name="Hanschen E.R."/>
            <person name="Ferris P.J."/>
            <person name="Michod R.E."/>
            <person name="Olson B.J.S.C."/>
            <person name="Nozaki H."/>
            <person name="Durand P.M."/>
        </authorList>
    </citation>
    <scope>NUCLEOTIDE SEQUENCE [LARGE SCALE GENOMIC DNA]</scope>
    <source>
        <strain evidence="2 3">NIES-571</strain>
    </source>
</reference>
<keyword evidence="1" id="KW-0472">Membrane</keyword>
<keyword evidence="1" id="KW-1133">Transmembrane helix</keyword>
<comment type="caution">
    <text evidence="2">The sequence shown here is derived from an EMBL/GenBank/DDBJ whole genome shotgun (WGS) entry which is preliminary data.</text>
</comment>
<dbReference type="PANTHER" id="PTHR39757">
    <property type="match status" value="1"/>
</dbReference>
<gene>
    <name evidence="2" type="ORF">TSOC_007542</name>
</gene>
<dbReference type="InterPro" id="IPR036188">
    <property type="entry name" value="FAD/NAD-bd_sf"/>
</dbReference>
<protein>
    <submittedName>
        <fullName evidence="2">Lycopene epsilon cyclase, chloroplastic</fullName>
    </submittedName>
</protein>
<evidence type="ECO:0000256" key="1">
    <source>
        <dbReference type="SAM" id="Phobius"/>
    </source>
</evidence>
<organism evidence="2 3">
    <name type="scientific">Tetrabaena socialis</name>
    <dbReference type="NCBI Taxonomy" id="47790"/>
    <lineage>
        <taxon>Eukaryota</taxon>
        <taxon>Viridiplantae</taxon>
        <taxon>Chlorophyta</taxon>
        <taxon>core chlorophytes</taxon>
        <taxon>Chlorophyceae</taxon>
        <taxon>CS clade</taxon>
        <taxon>Chlamydomonadales</taxon>
        <taxon>Tetrabaenaceae</taxon>
        <taxon>Tetrabaena</taxon>
    </lineage>
</organism>
<dbReference type="Proteomes" id="UP000236333">
    <property type="component" value="Unassembled WGS sequence"/>
</dbReference>